<reference evidence="2 3" key="1">
    <citation type="journal article" date="2021" name="Commun. Biol.">
        <title>The genome of Shorea leprosula (Dipterocarpaceae) highlights the ecological relevance of drought in aseasonal tropical rainforests.</title>
        <authorList>
            <person name="Ng K.K.S."/>
            <person name="Kobayashi M.J."/>
            <person name="Fawcett J.A."/>
            <person name="Hatakeyama M."/>
            <person name="Paape T."/>
            <person name="Ng C.H."/>
            <person name="Ang C.C."/>
            <person name="Tnah L.H."/>
            <person name="Lee C.T."/>
            <person name="Nishiyama T."/>
            <person name="Sese J."/>
            <person name="O'Brien M.J."/>
            <person name="Copetti D."/>
            <person name="Mohd Noor M.I."/>
            <person name="Ong R.C."/>
            <person name="Putra M."/>
            <person name="Sireger I.Z."/>
            <person name="Indrioko S."/>
            <person name="Kosugi Y."/>
            <person name="Izuno A."/>
            <person name="Isagi Y."/>
            <person name="Lee S.L."/>
            <person name="Shimizu K.K."/>
        </authorList>
    </citation>
    <scope>NUCLEOTIDE SEQUENCE [LARGE SCALE GENOMIC DNA]</scope>
    <source>
        <strain evidence="2">214</strain>
    </source>
</reference>
<accession>A0AAV5M6X7</accession>
<gene>
    <name evidence="2" type="ORF">SLEP1_g52603</name>
</gene>
<feature type="region of interest" description="Disordered" evidence="1">
    <location>
        <begin position="1"/>
        <end position="48"/>
    </location>
</feature>
<organism evidence="2 3">
    <name type="scientific">Rubroshorea leprosula</name>
    <dbReference type="NCBI Taxonomy" id="152421"/>
    <lineage>
        <taxon>Eukaryota</taxon>
        <taxon>Viridiplantae</taxon>
        <taxon>Streptophyta</taxon>
        <taxon>Embryophyta</taxon>
        <taxon>Tracheophyta</taxon>
        <taxon>Spermatophyta</taxon>
        <taxon>Magnoliopsida</taxon>
        <taxon>eudicotyledons</taxon>
        <taxon>Gunneridae</taxon>
        <taxon>Pentapetalae</taxon>
        <taxon>rosids</taxon>
        <taxon>malvids</taxon>
        <taxon>Malvales</taxon>
        <taxon>Dipterocarpaceae</taxon>
        <taxon>Rubroshorea</taxon>
    </lineage>
</organism>
<evidence type="ECO:0000313" key="3">
    <source>
        <dbReference type="Proteomes" id="UP001054252"/>
    </source>
</evidence>
<dbReference type="AlphaFoldDB" id="A0AAV5M6X7"/>
<feature type="compositionally biased region" description="Basic and acidic residues" evidence="1">
    <location>
        <begin position="1"/>
        <end position="29"/>
    </location>
</feature>
<sequence length="78" mass="8817">MGTSFERVEELKRKREQELDGNYRGKRPETAYTTPSRPPSRPPTGGFTAEARQNYRQSAAALATQGSLFSPTKVHKYK</sequence>
<protein>
    <submittedName>
        <fullName evidence="2">Uncharacterized protein</fullName>
    </submittedName>
</protein>
<evidence type="ECO:0000313" key="2">
    <source>
        <dbReference type="EMBL" id="GKV45530.1"/>
    </source>
</evidence>
<keyword evidence="3" id="KW-1185">Reference proteome</keyword>
<dbReference type="EMBL" id="BPVZ01000195">
    <property type="protein sequence ID" value="GKV45530.1"/>
    <property type="molecule type" value="Genomic_DNA"/>
</dbReference>
<dbReference type="Proteomes" id="UP001054252">
    <property type="component" value="Unassembled WGS sequence"/>
</dbReference>
<proteinExistence type="predicted"/>
<evidence type="ECO:0000256" key="1">
    <source>
        <dbReference type="SAM" id="MobiDB-lite"/>
    </source>
</evidence>
<comment type="caution">
    <text evidence="2">The sequence shown here is derived from an EMBL/GenBank/DDBJ whole genome shotgun (WGS) entry which is preliminary data.</text>
</comment>
<name>A0AAV5M6X7_9ROSI</name>